<evidence type="ECO:0000256" key="1">
    <source>
        <dbReference type="ARBA" id="ARBA00008213"/>
    </source>
</evidence>
<keyword evidence="10" id="KW-0648">Protein biosynthesis</keyword>
<dbReference type="NCBIfam" id="TIGR01462">
    <property type="entry name" value="greA"/>
    <property type="match status" value="1"/>
</dbReference>
<dbReference type="NCBIfam" id="NF001263">
    <property type="entry name" value="PRK00226.1-4"/>
    <property type="match status" value="1"/>
</dbReference>
<dbReference type="GO" id="GO:0032784">
    <property type="term" value="P:regulation of DNA-templated transcription elongation"/>
    <property type="evidence" value="ECO:0007669"/>
    <property type="project" value="InterPro"/>
</dbReference>
<keyword evidence="3" id="KW-0805">Transcription regulation</keyword>
<accession>A0A3B0R3Q8</accession>
<dbReference type="InterPro" id="IPR028624">
    <property type="entry name" value="Tscrpt_elong_fac_GreA/B"/>
</dbReference>
<evidence type="ECO:0000259" key="9">
    <source>
        <dbReference type="Pfam" id="PF03449"/>
    </source>
</evidence>
<dbReference type="PROSITE" id="PS00830">
    <property type="entry name" value="GREAB_2"/>
    <property type="match status" value="1"/>
</dbReference>
<evidence type="ECO:0000256" key="6">
    <source>
        <dbReference type="ARBA" id="ARBA00024916"/>
    </source>
</evidence>
<evidence type="ECO:0000259" key="8">
    <source>
        <dbReference type="Pfam" id="PF01272"/>
    </source>
</evidence>
<dbReference type="InterPro" id="IPR023459">
    <property type="entry name" value="Tscrpt_elong_fac_GreA/B_fam"/>
</dbReference>
<keyword evidence="10" id="KW-0251">Elongation factor</keyword>
<dbReference type="FunFam" id="1.10.287.180:FF:000001">
    <property type="entry name" value="Transcription elongation factor GreA"/>
    <property type="match status" value="1"/>
</dbReference>
<dbReference type="PIRSF" id="PIRSF006092">
    <property type="entry name" value="GreA_GreB"/>
    <property type="match status" value="1"/>
</dbReference>
<dbReference type="EMBL" id="UOED01000021">
    <property type="protein sequence ID" value="VAV87112.1"/>
    <property type="molecule type" value="Genomic_DNA"/>
</dbReference>
<evidence type="ECO:0000256" key="7">
    <source>
        <dbReference type="ARBA" id="ARBA00030776"/>
    </source>
</evidence>
<feature type="domain" description="Transcription elongation factor GreA/GreB C-terminal" evidence="8">
    <location>
        <begin position="83"/>
        <end position="155"/>
    </location>
</feature>
<protein>
    <recommendedName>
        <fullName evidence="2">Transcription elongation factor GreA</fullName>
    </recommendedName>
    <alternativeName>
        <fullName evidence="7">Transcript cleavage factor GreA</fullName>
    </alternativeName>
</protein>
<keyword evidence="4" id="KW-0238">DNA-binding</keyword>
<feature type="domain" description="Transcription elongation factor GreA/GreB N-terminal" evidence="9">
    <location>
        <begin position="5"/>
        <end position="75"/>
    </location>
</feature>
<dbReference type="Gene3D" id="1.10.287.180">
    <property type="entry name" value="Transcription elongation factor, GreA/GreB, N-terminal domain"/>
    <property type="match status" value="1"/>
</dbReference>
<dbReference type="GO" id="GO:0003677">
    <property type="term" value="F:DNA binding"/>
    <property type="evidence" value="ECO:0007669"/>
    <property type="project" value="UniProtKB-KW"/>
</dbReference>
<gene>
    <name evidence="10" type="ORF">MNBD_ALPHA02-439</name>
</gene>
<dbReference type="GO" id="GO:0070063">
    <property type="term" value="F:RNA polymerase binding"/>
    <property type="evidence" value="ECO:0007669"/>
    <property type="project" value="InterPro"/>
</dbReference>
<sequence>MVEKVPMTAEGHERLEADLKSLKHEQRPAVIKAIEEARAHGDLSENAEYHAAKEQQGFIESRISDIEGKVSRAEVFDPKELSGDKVIFAATVSMADEDDKIVKYQIVGVDEVDVTAGKISYISPIGRALIGRKVGDEIEVKTPKGETYYEITNVEFI</sequence>
<dbReference type="SUPFAM" id="SSF54534">
    <property type="entry name" value="FKBP-like"/>
    <property type="match status" value="1"/>
</dbReference>
<dbReference type="NCBIfam" id="NF001261">
    <property type="entry name" value="PRK00226.1-2"/>
    <property type="match status" value="1"/>
</dbReference>
<dbReference type="Pfam" id="PF01272">
    <property type="entry name" value="GreA_GreB"/>
    <property type="match status" value="1"/>
</dbReference>
<dbReference type="InterPro" id="IPR036953">
    <property type="entry name" value="GreA/GreB_C_sf"/>
</dbReference>
<evidence type="ECO:0000256" key="3">
    <source>
        <dbReference type="ARBA" id="ARBA00023015"/>
    </source>
</evidence>
<dbReference type="GO" id="GO:0006354">
    <property type="term" value="P:DNA-templated transcription elongation"/>
    <property type="evidence" value="ECO:0007669"/>
    <property type="project" value="TreeGrafter"/>
</dbReference>
<dbReference type="PANTHER" id="PTHR30437">
    <property type="entry name" value="TRANSCRIPTION ELONGATION FACTOR GREA"/>
    <property type="match status" value="1"/>
</dbReference>
<dbReference type="FunFam" id="3.10.50.30:FF:000001">
    <property type="entry name" value="Transcription elongation factor GreA"/>
    <property type="match status" value="1"/>
</dbReference>
<dbReference type="HAMAP" id="MF_00105">
    <property type="entry name" value="GreA_GreB"/>
    <property type="match status" value="1"/>
</dbReference>
<dbReference type="InterPro" id="IPR001437">
    <property type="entry name" value="Tscrpt_elong_fac_GreA/B_C"/>
</dbReference>
<reference evidence="10" key="1">
    <citation type="submission" date="2018-06" db="EMBL/GenBank/DDBJ databases">
        <authorList>
            <person name="Zhirakovskaya E."/>
        </authorList>
    </citation>
    <scope>NUCLEOTIDE SEQUENCE</scope>
</reference>
<dbReference type="InterPro" id="IPR022691">
    <property type="entry name" value="Tscrpt_elong_fac_GreA/B_N"/>
</dbReference>
<dbReference type="AlphaFoldDB" id="A0A3B0R3Q8"/>
<organism evidence="10">
    <name type="scientific">hydrothermal vent metagenome</name>
    <dbReference type="NCBI Taxonomy" id="652676"/>
    <lineage>
        <taxon>unclassified sequences</taxon>
        <taxon>metagenomes</taxon>
        <taxon>ecological metagenomes</taxon>
    </lineage>
</organism>
<keyword evidence="5" id="KW-0804">Transcription</keyword>
<dbReference type="NCBIfam" id="NF001264">
    <property type="entry name" value="PRK00226.1-5"/>
    <property type="match status" value="1"/>
</dbReference>
<evidence type="ECO:0000313" key="10">
    <source>
        <dbReference type="EMBL" id="VAV87112.1"/>
    </source>
</evidence>
<proteinExistence type="inferred from homology"/>
<name>A0A3B0R3Q8_9ZZZZ</name>
<dbReference type="SUPFAM" id="SSF46557">
    <property type="entry name" value="GreA transcript cleavage protein, N-terminal domain"/>
    <property type="match status" value="1"/>
</dbReference>
<dbReference type="PANTHER" id="PTHR30437:SF4">
    <property type="entry name" value="TRANSCRIPTION ELONGATION FACTOR GREA"/>
    <property type="match status" value="1"/>
</dbReference>
<dbReference type="Gene3D" id="3.10.50.30">
    <property type="entry name" value="Transcription elongation factor, GreA/GreB, C-terminal domain"/>
    <property type="match status" value="1"/>
</dbReference>
<dbReference type="GO" id="GO:0003746">
    <property type="term" value="F:translation elongation factor activity"/>
    <property type="evidence" value="ECO:0007669"/>
    <property type="project" value="UniProtKB-KW"/>
</dbReference>
<comment type="similarity">
    <text evidence="1">Belongs to the GreA/GreB family.</text>
</comment>
<dbReference type="InterPro" id="IPR036805">
    <property type="entry name" value="Tscrpt_elong_fac_GreA/B_N_sf"/>
</dbReference>
<dbReference type="InterPro" id="IPR006359">
    <property type="entry name" value="Tscrpt_elong_fac_GreA"/>
</dbReference>
<dbReference type="InterPro" id="IPR018151">
    <property type="entry name" value="TF_GreA/GreB_CS"/>
</dbReference>
<dbReference type="Pfam" id="PF03449">
    <property type="entry name" value="GreA_GreB_N"/>
    <property type="match status" value="1"/>
</dbReference>
<evidence type="ECO:0000256" key="5">
    <source>
        <dbReference type="ARBA" id="ARBA00023163"/>
    </source>
</evidence>
<evidence type="ECO:0000256" key="4">
    <source>
        <dbReference type="ARBA" id="ARBA00023125"/>
    </source>
</evidence>
<evidence type="ECO:0000256" key="2">
    <source>
        <dbReference type="ARBA" id="ARBA00013729"/>
    </source>
</evidence>
<comment type="function">
    <text evidence="6">Necessary for efficient RNA polymerase transcription elongation past template-encoded arresting sites. The arresting sites in DNA have the property of trapping a certain fraction of elongating RNA polymerases that pass through, resulting in locked ternary complexes. Cleavage of the nascent transcript by cleavage factors such as GreA or GreB allows the resumption of elongation from the new 3'terminus. GreA releases sequences of 2 to 3 nucleotides.</text>
</comment>